<dbReference type="Gene3D" id="1.20.1640.10">
    <property type="entry name" value="Multidrug efflux transporter AcrB transmembrane domain"/>
    <property type="match status" value="2"/>
</dbReference>
<evidence type="ECO:0000256" key="3">
    <source>
        <dbReference type="ARBA" id="ARBA00022692"/>
    </source>
</evidence>
<feature type="transmembrane region" description="Helical" evidence="6">
    <location>
        <begin position="718"/>
        <end position="742"/>
    </location>
</feature>
<comment type="caution">
    <text evidence="8">The sequence shown here is derived from an EMBL/GenBank/DDBJ whole genome shotgun (WGS) entry which is preliminary data.</text>
</comment>
<dbReference type="PANTHER" id="PTHR33406">
    <property type="entry name" value="MEMBRANE PROTEIN MJ1562-RELATED"/>
    <property type="match status" value="1"/>
</dbReference>
<evidence type="ECO:0000259" key="7">
    <source>
        <dbReference type="PROSITE" id="PS50156"/>
    </source>
</evidence>
<keyword evidence="4 6" id="KW-1133">Transmembrane helix</keyword>
<dbReference type="GO" id="GO:0005886">
    <property type="term" value="C:plasma membrane"/>
    <property type="evidence" value="ECO:0007669"/>
    <property type="project" value="UniProtKB-SubCell"/>
</dbReference>
<feature type="transmembrane region" description="Helical" evidence="6">
    <location>
        <begin position="573"/>
        <end position="591"/>
    </location>
</feature>
<reference evidence="9" key="1">
    <citation type="submission" date="2016-12" db="EMBL/GenBank/DDBJ databases">
        <authorList>
            <person name="Meng X."/>
        </authorList>
    </citation>
    <scope>NUCLEOTIDE SEQUENCE [LARGE SCALE GENOMIC DNA]</scope>
    <source>
        <strain evidence="9">DSM 20732</strain>
    </source>
</reference>
<feature type="transmembrane region" description="Helical" evidence="6">
    <location>
        <begin position="333"/>
        <end position="352"/>
    </location>
</feature>
<keyword evidence="3 6" id="KW-0812">Transmembrane</keyword>
<keyword evidence="2" id="KW-1003">Cell membrane</keyword>
<comment type="subcellular location">
    <subcellularLocation>
        <location evidence="1">Cell membrane</location>
        <topology evidence="1">Multi-pass membrane protein</topology>
    </subcellularLocation>
</comment>
<feature type="transmembrane region" description="Helical" evidence="6">
    <location>
        <begin position="253"/>
        <end position="274"/>
    </location>
</feature>
<keyword evidence="9" id="KW-1185">Reference proteome</keyword>
<evidence type="ECO:0000256" key="2">
    <source>
        <dbReference type="ARBA" id="ARBA00022475"/>
    </source>
</evidence>
<feature type="transmembrane region" description="Helical" evidence="6">
    <location>
        <begin position="603"/>
        <end position="622"/>
    </location>
</feature>
<dbReference type="PANTHER" id="PTHR33406:SF13">
    <property type="entry name" value="MEMBRANE PROTEIN YDFJ"/>
    <property type="match status" value="1"/>
</dbReference>
<feature type="transmembrane region" description="Helical" evidence="6">
    <location>
        <begin position="203"/>
        <end position="222"/>
    </location>
</feature>
<dbReference type="InterPro" id="IPR004869">
    <property type="entry name" value="MMPL_dom"/>
</dbReference>
<gene>
    <name evidence="8" type="ORF">BSZ40_02935</name>
</gene>
<dbReference type="Proteomes" id="UP000185612">
    <property type="component" value="Unassembled WGS sequence"/>
</dbReference>
<feature type="transmembrane region" description="Helical" evidence="6">
    <location>
        <begin position="358"/>
        <end position="385"/>
    </location>
</feature>
<evidence type="ECO:0000313" key="8">
    <source>
        <dbReference type="EMBL" id="OKL52438.1"/>
    </source>
</evidence>
<dbReference type="InParanoid" id="A0A1Q5PXU3"/>
<dbReference type="InterPro" id="IPR000731">
    <property type="entry name" value="SSD"/>
</dbReference>
<dbReference type="InterPro" id="IPR050545">
    <property type="entry name" value="Mycobact_MmpL"/>
</dbReference>
<dbReference type="EMBL" id="MQVS01000002">
    <property type="protein sequence ID" value="OKL52438.1"/>
    <property type="molecule type" value="Genomic_DNA"/>
</dbReference>
<evidence type="ECO:0000256" key="5">
    <source>
        <dbReference type="ARBA" id="ARBA00023136"/>
    </source>
</evidence>
<feature type="transmembrane region" description="Helical" evidence="6">
    <location>
        <begin position="430"/>
        <end position="452"/>
    </location>
</feature>
<keyword evidence="5 6" id="KW-0472">Membrane</keyword>
<proteinExistence type="predicted"/>
<dbReference type="Pfam" id="PF03176">
    <property type="entry name" value="MMPL"/>
    <property type="match status" value="3"/>
</dbReference>
<sequence length="764" mass="80578">MFKALARTVVRYPRWIVTAWVVILLGALASSVLGLTGDSLFARLGPGDTFDTHSRAHAAQEVLQQAGGGQLTVTALVQGVDVSSAQAAAPIGQVLRDLETELAAIPDVVQVVSPFAFPDAVDNPAAASIVATDRQGFLVAVDIADVDEATQRTVHAEVLSVLQQIPERLAATAPAATVLLSSKTMFIDELIGQVKADLVTGEAISLPASLVVMVLVFGGFLAAGMPLLGAVSSIVSGLGAMWILSHFLTIEAYVVNVVTIIGLGLSIDYGLLLVSRYREELAARADSYLEAEARAVTNPDGVQLRRERRSPRGGNDALVADSLVAAVSTAGRTVFFSALTVALSTLALVVMRPELLRYMGFGAIATILLALAASITLVPAVLVLLGRRLAQPSVLTRLPLIRRLAATMSDVSHTEGVFSRLARQVQKRPWVYLVGSLAALAAMCVPLAQMQVKVSTEDLLPPSSPQRQFLAQVVKQYPASASTDLVLVAAGAPAASEQWVQETVARLPGVAEVLPGQQLPAHTVYGLNLTSPSGSTEADGVVRALYAANAPTEIGLTGQSAIQVEFVDALWEGFPLALALVVLSTFVLLFLLSGSLLVPVKALLTNGLSLAASLGLAALIFGRGLGEGLLGYTATGGLEATVLAVSVAFGFGLAMDYEVFLLARMREYWDQGYSNNDAVALALQRSGRIVTSAALIICVVFLGFVFGDLLVIKQVGVTLALIVIIDVTVVRMLLVPATMTLLGKWNWWAPKPLVRLYQRLGLRH</sequence>
<evidence type="ECO:0000256" key="4">
    <source>
        <dbReference type="ARBA" id="ARBA00022989"/>
    </source>
</evidence>
<name>A0A1Q5PXU3_9ACTO</name>
<feature type="transmembrane region" description="Helical" evidence="6">
    <location>
        <begin position="689"/>
        <end position="712"/>
    </location>
</feature>
<dbReference type="OrthoDB" id="7051771at2"/>
<evidence type="ECO:0000256" key="6">
    <source>
        <dbReference type="SAM" id="Phobius"/>
    </source>
</evidence>
<accession>A0A1Q5PXU3</accession>
<protein>
    <recommendedName>
        <fullName evidence="7">SSD domain-containing protein</fullName>
    </recommendedName>
</protein>
<organism evidence="8 9">
    <name type="scientific">Buchananella hordeovulneris</name>
    <dbReference type="NCBI Taxonomy" id="52770"/>
    <lineage>
        <taxon>Bacteria</taxon>
        <taxon>Bacillati</taxon>
        <taxon>Actinomycetota</taxon>
        <taxon>Actinomycetes</taxon>
        <taxon>Actinomycetales</taxon>
        <taxon>Actinomycetaceae</taxon>
        <taxon>Buchananella</taxon>
    </lineage>
</organism>
<feature type="transmembrane region" description="Helical" evidence="6">
    <location>
        <begin position="642"/>
        <end position="663"/>
    </location>
</feature>
<dbReference type="AlphaFoldDB" id="A0A1Q5PXU3"/>
<dbReference type="SUPFAM" id="SSF82866">
    <property type="entry name" value="Multidrug efflux transporter AcrB transmembrane domain"/>
    <property type="match status" value="2"/>
</dbReference>
<feature type="domain" description="SSD" evidence="7">
    <location>
        <begin position="227"/>
        <end position="384"/>
    </location>
</feature>
<evidence type="ECO:0000256" key="1">
    <source>
        <dbReference type="ARBA" id="ARBA00004651"/>
    </source>
</evidence>
<dbReference type="STRING" id="52770.BSZ40_02935"/>
<dbReference type="PROSITE" id="PS50156">
    <property type="entry name" value="SSD"/>
    <property type="match status" value="1"/>
</dbReference>
<evidence type="ECO:0000313" key="9">
    <source>
        <dbReference type="Proteomes" id="UP000185612"/>
    </source>
</evidence>